<dbReference type="AlphaFoldDB" id="A0A081BPW4"/>
<dbReference type="HOGENOM" id="CLU_2598875_0_0_0"/>
<gene>
    <name evidence="1" type="ORF">U14_03681</name>
</gene>
<dbReference type="EMBL" id="DF820458">
    <property type="protein sequence ID" value="GAK52430.1"/>
    <property type="molecule type" value="Genomic_DNA"/>
</dbReference>
<accession>A0A081BPW4</accession>
<reference evidence="1" key="1">
    <citation type="journal article" date="2015" name="PeerJ">
        <title>First genomic representation of candidate bacterial phylum KSB3 points to enhanced environmental sensing as a trigger of wastewater bulking.</title>
        <authorList>
            <person name="Sekiguchi Y."/>
            <person name="Ohashi A."/>
            <person name="Parks D.H."/>
            <person name="Yamauchi T."/>
            <person name="Tyson G.W."/>
            <person name="Hugenholtz P."/>
        </authorList>
    </citation>
    <scope>NUCLEOTIDE SEQUENCE [LARGE SCALE GENOMIC DNA]</scope>
</reference>
<proteinExistence type="predicted"/>
<evidence type="ECO:0000313" key="2">
    <source>
        <dbReference type="Proteomes" id="UP000030700"/>
    </source>
</evidence>
<organism evidence="1">
    <name type="scientific">Candidatus Moduliflexus flocculans</name>
    <dbReference type="NCBI Taxonomy" id="1499966"/>
    <lineage>
        <taxon>Bacteria</taxon>
        <taxon>Candidatus Moduliflexota</taxon>
        <taxon>Candidatus Moduliflexia</taxon>
        <taxon>Candidatus Moduliflexales</taxon>
        <taxon>Candidatus Moduliflexaceae</taxon>
    </lineage>
</organism>
<sequence length="79" mass="9404">MEAYKFETTVEENGVIRIPEIARFALRNVEIFLVFESTEHPPEMERERRVEQFLDKWTGILKGSDPDEAKHDYLRGKYT</sequence>
<dbReference type="Proteomes" id="UP000030700">
    <property type="component" value="Unassembled WGS sequence"/>
</dbReference>
<keyword evidence="2" id="KW-1185">Reference proteome</keyword>
<dbReference type="STRING" id="1499966.U14_03681"/>
<evidence type="ECO:0000313" key="1">
    <source>
        <dbReference type="EMBL" id="GAK52430.1"/>
    </source>
</evidence>
<name>A0A081BPW4_9BACT</name>
<protein>
    <submittedName>
        <fullName evidence="1">Uncharacterized protein</fullName>
    </submittedName>
</protein>